<dbReference type="InterPro" id="IPR015500">
    <property type="entry name" value="Peptidase_S8_subtilisin-rel"/>
</dbReference>
<proteinExistence type="inferred from homology"/>
<dbReference type="RefSeq" id="WP_126582203.1">
    <property type="nucleotide sequence ID" value="NZ_BIFR01000002.1"/>
</dbReference>
<dbReference type="EMBL" id="BIFR01000002">
    <property type="protein sequence ID" value="GCE14652.1"/>
    <property type="molecule type" value="Genomic_DNA"/>
</dbReference>
<dbReference type="PANTHER" id="PTHR43806:SF11">
    <property type="entry name" value="CEREVISIN-RELATED"/>
    <property type="match status" value="1"/>
</dbReference>
<dbReference type="Pfam" id="PF00082">
    <property type="entry name" value="Peptidase_S8"/>
    <property type="match status" value="1"/>
</dbReference>
<comment type="caution">
    <text evidence="7">The sequence shown here is derived from an EMBL/GenBank/DDBJ whole genome shotgun (WGS) entry which is preliminary data.</text>
</comment>
<evidence type="ECO:0000256" key="3">
    <source>
        <dbReference type="ARBA" id="ARBA00022801"/>
    </source>
</evidence>
<evidence type="ECO:0000259" key="6">
    <source>
        <dbReference type="Pfam" id="PF00082"/>
    </source>
</evidence>
<reference evidence="8" key="1">
    <citation type="submission" date="2018-12" db="EMBL/GenBank/DDBJ databases">
        <title>Tengunoibacter tsumagoiensis gen. nov., sp. nov., Dictyobacter kobayashii sp. nov., D. alpinus sp. nov., and D. joshuensis sp. nov. and description of Dictyobacteraceae fam. nov. within the order Ktedonobacterales isolated from Tengu-no-mugimeshi.</title>
        <authorList>
            <person name="Wang C.M."/>
            <person name="Zheng Y."/>
            <person name="Sakai Y."/>
            <person name="Toyoda A."/>
            <person name="Minakuchi Y."/>
            <person name="Abe K."/>
            <person name="Yokota A."/>
            <person name="Yabe S."/>
        </authorList>
    </citation>
    <scope>NUCLEOTIDE SEQUENCE [LARGE SCALE GENOMIC DNA]</scope>
    <source>
        <strain evidence="8">Uno3</strain>
    </source>
</reference>
<evidence type="ECO:0000256" key="1">
    <source>
        <dbReference type="ARBA" id="ARBA00011073"/>
    </source>
</evidence>
<protein>
    <recommendedName>
        <fullName evidence="6">Peptidase S8/S53 domain-containing protein</fullName>
    </recommendedName>
</protein>
<dbReference type="PROSITE" id="PS00136">
    <property type="entry name" value="SUBTILASE_ASP"/>
    <property type="match status" value="1"/>
</dbReference>
<sequence>MKIVPAWSAQFAEDALRTVDPLPPLEDSVTWEGVFGNSTGKGVRVAVIDSGIDSTHPAFDKGVSGYVAIHEDNGSILYDTEPHEDVFGHGTACAGIIRSIAPDCELYSVRVLGSALIGRGSTFMAGLRWAVENNMHVCNLSLGTTKKEFYASLHEIADKAYFNNVLLVAAANNLPIPSFPSMYSSVISVAADQQNEYDMHRFFYNPAPPVEFGAPGIEVRVPWQNHSWIMATGNSFAAPHITGMIASILGKHPGITPFQVKSLLRSLSANSTVYRQRGRSGDS</sequence>
<evidence type="ECO:0000313" key="7">
    <source>
        <dbReference type="EMBL" id="GCE14652.1"/>
    </source>
</evidence>
<dbReference type="AlphaFoldDB" id="A0A402A696"/>
<dbReference type="InterPro" id="IPR050131">
    <property type="entry name" value="Peptidase_S8_subtilisin-like"/>
</dbReference>
<evidence type="ECO:0000256" key="2">
    <source>
        <dbReference type="ARBA" id="ARBA00022670"/>
    </source>
</evidence>
<dbReference type="InterPro" id="IPR036852">
    <property type="entry name" value="Peptidase_S8/S53_dom_sf"/>
</dbReference>
<dbReference type="PANTHER" id="PTHR43806">
    <property type="entry name" value="PEPTIDASE S8"/>
    <property type="match status" value="1"/>
</dbReference>
<evidence type="ECO:0000256" key="5">
    <source>
        <dbReference type="PROSITE-ProRule" id="PRU01240"/>
    </source>
</evidence>
<feature type="domain" description="Peptidase S8/S53" evidence="6">
    <location>
        <begin position="40"/>
        <end position="266"/>
    </location>
</feature>
<organism evidence="7 8">
    <name type="scientific">Tengunoibacter tsumagoiensis</name>
    <dbReference type="NCBI Taxonomy" id="2014871"/>
    <lineage>
        <taxon>Bacteria</taxon>
        <taxon>Bacillati</taxon>
        <taxon>Chloroflexota</taxon>
        <taxon>Ktedonobacteria</taxon>
        <taxon>Ktedonobacterales</taxon>
        <taxon>Dictyobacteraceae</taxon>
        <taxon>Tengunoibacter</taxon>
    </lineage>
</organism>
<feature type="active site" description="Charge relay system" evidence="5">
    <location>
        <position position="89"/>
    </location>
</feature>
<dbReference type="PROSITE" id="PS51892">
    <property type="entry name" value="SUBTILASE"/>
    <property type="match status" value="1"/>
</dbReference>
<feature type="active site" description="Charge relay system" evidence="5">
    <location>
        <position position="235"/>
    </location>
</feature>
<keyword evidence="4 5" id="KW-0720">Serine protease</keyword>
<name>A0A402A696_9CHLR</name>
<dbReference type="GO" id="GO:0004252">
    <property type="term" value="F:serine-type endopeptidase activity"/>
    <property type="evidence" value="ECO:0007669"/>
    <property type="project" value="UniProtKB-UniRule"/>
</dbReference>
<dbReference type="SUPFAM" id="SSF52743">
    <property type="entry name" value="Subtilisin-like"/>
    <property type="match status" value="1"/>
</dbReference>
<keyword evidence="8" id="KW-1185">Reference proteome</keyword>
<dbReference type="InterPro" id="IPR023827">
    <property type="entry name" value="Peptidase_S8_Asp-AS"/>
</dbReference>
<keyword evidence="3 5" id="KW-0378">Hydrolase</keyword>
<dbReference type="InterPro" id="IPR000209">
    <property type="entry name" value="Peptidase_S8/S53_dom"/>
</dbReference>
<dbReference type="Proteomes" id="UP000287352">
    <property type="component" value="Unassembled WGS sequence"/>
</dbReference>
<evidence type="ECO:0000256" key="4">
    <source>
        <dbReference type="ARBA" id="ARBA00022825"/>
    </source>
</evidence>
<accession>A0A402A696</accession>
<comment type="similarity">
    <text evidence="1 5">Belongs to the peptidase S8 family.</text>
</comment>
<evidence type="ECO:0000313" key="8">
    <source>
        <dbReference type="Proteomes" id="UP000287352"/>
    </source>
</evidence>
<dbReference type="OrthoDB" id="9798386at2"/>
<dbReference type="PRINTS" id="PR00723">
    <property type="entry name" value="SUBTILISIN"/>
</dbReference>
<dbReference type="Gene3D" id="3.40.50.200">
    <property type="entry name" value="Peptidase S8/S53 domain"/>
    <property type="match status" value="1"/>
</dbReference>
<gene>
    <name evidence="7" type="ORF">KTT_45110</name>
</gene>
<keyword evidence="2 5" id="KW-0645">Protease</keyword>
<dbReference type="GO" id="GO:0006508">
    <property type="term" value="P:proteolysis"/>
    <property type="evidence" value="ECO:0007669"/>
    <property type="project" value="UniProtKB-KW"/>
</dbReference>
<feature type="active site" description="Charge relay system" evidence="5">
    <location>
        <position position="49"/>
    </location>
</feature>